<reference evidence="2 3" key="1">
    <citation type="journal article" date="2021" name="Elife">
        <title>Chloroplast acquisition without the gene transfer in kleptoplastic sea slugs, Plakobranchus ocellatus.</title>
        <authorList>
            <person name="Maeda T."/>
            <person name="Takahashi S."/>
            <person name="Yoshida T."/>
            <person name="Shimamura S."/>
            <person name="Takaki Y."/>
            <person name="Nagai Y."/>
            <person name="Toyoda A."/>
            <person name="Suzuki Y."/>
            <person name="Arimoto A."/>
            <person name="Ishii H."/>
            <person name="Satoh N."/>
            <person name="Nishiyama T."/>
            <person name="Hasebe M."/>
            <person name="Maruyama T."/>
            <person name="Minagawa J."/>
            <person name="Obokata J."/>
            <person name="Shigenobu S."/>
        </authorList>
    </citation>
    <scope>NUCLEOTIDE SEQUENCE [LARGE SCALE GENOMIC DNA]</scope>
</reference>
<protein>
    <submittedName>
        <fullName evidence="2">Zinc finger protein</fullName>
    </submittedName>
</protein>
<evidence type="ECO:0000313" key="2">
    <source>
        <dbReference type="EMBL" id="GFN73887.1"/>
    </source>
</evidence>
<dbReference type="PANTHER" id="PTHR33064:SF29">
    <property type="entry name" value="PEPTIDASE A2 DOMAIN-CONTAINING PROTEIN-RELATED"/>
    <property type="match status" value="1"/>
</dbReference>
<proteinExistence type="predicted"/>
<dbReference type="PANTHER" id="PTHR33064">
    <property type="entry name" value="POL PROTEIN"/>
    <property type="match status" value="1"/>
</dbReference>
<dbReference type="Pfam" id="PF00078">
    <property type="entry name" value="RVT_1"/>
    <property type="match status" value="1"/>
</dbReference>
<name>A0AAV3XU88_9GAST</name>
<dbReference type="EMBL" id="BLXT01000047">
    <property type="protein sequence ID" value="GFN73887.1"/>
    <property type="molecule type" value="Genomic_DNA"/>
</dbReference>
<dbReference type="InterPro" id="IPR000477">
    <property type="entry name" value="RT_dom"/>
</dbReference>
<dbReference type="Gene3D" id="3.10.10.10">
    <property type="entry name" value="HIV Type 1 Reverse Transcriptase, subunit A, domain 1"/>
    <property type="match status" value="1"/>
</dbReference>
<gene>
    <name evidence="2" type="ORF">PoB_000039300</name>
</gene>
<feature type="domain" description="Reverse transcriptase" evidence="1">
    <location>
        <begin position="115"/>
        <end position="200"/>
    </location>
</feature>
<evidence type="ECO:0000313" key="3">
    <source>
        <dbReference type="Proteomes" id="UP000735302"/>
    </source>
</evidence>
<accession>A0AAV3XU88</accession>
<dbReference type="CDD" id="cd01647">
    <property type="entry name" value="RT_LTR"/>
    <property type="match status" value="1"/>
</dbReference>
<dbReference type="InterPro" id="IPR051320">
    <property type="entry name" value="Viral_Replic_Matur_Polypro"/>
</dbReference>
<dbReference type="SUPFAM" id="SSF56672">
    <property type="entry name" value="DNA/RNA polymerases"/>
    <property type="match status" value="1"/>
</dbReference>
<dbReference type="AlphaFoldDB" id="A0AAV3XU88"/>
<dbReference type="Proteomes" id="UP000735302">
    <property type="component" value="Unassembled WGS sequence"/>
</dbReference>
<feature type="non-terminal residue" evidence="2">
    <location>
        <position position="1"/>
    </location>
</feature>
<comment type="caution">
    <text evidence="2">The sequence shown here is derived from an EMBL/GenBank/DDBJ whole genome shotgun (WGS) entry which is preliminary data.</text>
</comment>
<dbReference type="Gene3D" id="3.30.70.270">
    <property type="match status" value="2"/>
</dbReference>
<organism evidence="2 3">
    <name type="scientific">Plakobranchus ocellatus</name>
    <dbReference type="NCBI Taxonomy" id="259542"/>
    <lineage>
        <taxon>Eukaryota</taxon>
        <taxon>Metazoa</taxon>
        <taxon>Spiralia</taxon>
        <taxon>Lophotrochozoa</taxon>
        <taxon>Mollusca</taxon>
        <taxon>Gastropoda</taxon>
        <taxon>Heterobranchia</taxon>
        <taxon>Euthyneura</taxon>
        <taxon>Panpulmonata</taxon>
        <taxon>Sacoglossa</taxon>
        <taxon>Placobranchoidea</taxon>
        <taxon>Plakobranchidae</taxon>
        <taxon>Plakobranchus</taxon>
    </lineage>
</organism>
<sequence>VDSHVTRYCRSCFVCKRTTKRGFVPRVSLEKVTLVDAPFERLAIDIVGPINPPAEVGRRFIRTLVTVPLGMQRQFPCGILMLRLWLRRWWTSTAEQGLLADTCPSDDIAKTAFVTVDRRYEFLRMPFGMMNSGAIGTRAMKILVRGMDYVNDLLIHTPIWEDHVMTLREFFRRLQRVNFTARRTKCVNGARTIDFLGHRLGKGAVGLQDENIDKVRAAPRPKIKEEARAFLGLVDHYKEFIPNYAAISAFYVIWCVKVKPGNLM</sequence>
<dbReference type="InterPro" id="IPR043502">
    <property type="entry name" value="DNA/RNA_pol_sf"/>
</dbReference>
<dbReference type="InterPro" id="IPR043128">
    <property type="entry name" value="Rev_trsase/Diguanyl_cyclase"/>
</dbReference>
<evidence type="ECO:0000259" key="1">
    <source>
        <dbReference type="Pfam" id="PF00078"/>
    </source>
</evidence>
<keyword evidence="3" id="KW-1185">Reference proteome</keyword>